<feature type="transmembrane region" description="Helical" evidence="1">
    <location>
        <begin position="112"/>
        <end position="136"/>
    </location>
</feature>
<accession>A0A3A1QU05</accession>
<dbReference type="RefSeq" id="WP_119548227.1">
    <property type="nucleotide sequence ID" value="NZ_QXIR01000022.1"/>
</dbReference>
<evidence type="ECO:0000313" key="2">
    <source>
        <dbReference type="EMBL" id="RIW31373.1"/>
    </source>
</evidence>
<gene>
    <name evidence="2" type="ORF">D3H55_15485</name>
</gene>
<keyword evidence="1" id="KW-1133">Transmembrane helix</keyword>
<name>A0A3A1QU05_9BACI</name>
<comment type="caution">
    <text evidence="2">The sequence shown here is derived from an EMBL/GenBank/DDBJ whole genome shotgun (WGS) entry which is preliminary data.</text>
</comment>
<evidence type="ECO:0000256" key="1">
    <source>
        <dbReference type="SAM" id="Phobius"/>
    </source>
</evidence>
<reference evidence="2 3" key="1">
    <citation type="submission" date="2018-09" db="EMBL/GenBank/DDBJ databases">
        <title>Bacillus saliacetes sp. nov., isolated from Thai shrimp paste (Ka-pi).</title>
        <authorList>
            <person name="Daroonpunt R."/>
            <person name="Tanasupawat S."/>
            <person name="Yiamsombut S."/>
        </authorList>
    </citation>
    <scope>NUCLEOTIDE SEQUENCE [LARGE SCALE GENOMIC DNA]</scope>
    <source>
        <strain evidence="2 3">SKP7-4</strain>
    </source>
</reference>
<organism evidence="2 3">
    <name type="scientific">Bacillus salacetis</name>
    <dbReference type="NCBI Taxonomy" id="2315464"/>
    <lineage>
        <taxon>Bacteria</taxon>
        <taxon>Bacillati</taxon>
        <taxon>Bacillota</taxon>
        <taxon>Bacilli</taxon>
        <taxon>Bacillales</taxon>
        <taxon>Bacillaceae</taxon>
        <taxon>Bacillus</taxon>
    </lineage>
</organism>
<keyword evidence="3" id="KW-1185">Reference proteome</keyword>
<feature type="transmembrane region" description="Helical" evidence="1">
    <location>
        <begin position="75"/>
        <end position="100"/>
    </location>
</feature>
<dbReference type="Proteomes" id="UP000265801">
    <property type="component" value="Unassembled WGS sequence"/>
</dbReference>
<proteinExistence type="predicted"/>
<keyword evidence="1" id="KW-0472">Membrane</keyword>
<protein>
    <submittedName>
        <fullName evidence="2">Uncharacterized protein</fullName>
    </submittedName>
</protein>
<dbReference type="AlphaFoldDB" id="A0A3A1QU05"/>
<dbReference type="EMBL" id="QXIR01000022">
    <property type="protein sequence ID" value="RIW31373.1"/>
    <property type="molecule type" value="Genomic_DNA"/>
</dbReference>
<feature type="transmembrane region" description="Helical" evidence="1">
    <location>
        <begin position="49"/>
        <end position="69"/>
    </location>
</feature>
<keyword evidence="1" id="KW-0812">Transmembrane</keyword>
<feature type="transmembrane region" description="Helical" evidence="1">
    <location>
        <begin position="6"/>
        <end position="25"/>
    </location>
</feature>
<evidence type="ECO:0000313" key="3">
    <source>
        <dbReference type="Proteomes" id="UP000265801"/>
    </source>
</evidence>
<sequence length="160" mass="17488">MGVQLAGAAGLYGGAILGILGWWFGRRMAAKQGGLDELYEHIWQKARSISWFFTLAAIYIFFSLLIFGVELNTAMVLGVILLVHFASWGFTGVILSINMNMSEPLKPSRVKFGISVVAISLIIFTITSIITGNWFFLIASIPPNMIGLISALTPEKSTED</sequence>
<dbReference type="OrthoDB" id="2734587at2"/>